<evidence type="ECO:0000313" key="2">
    <source>
        <dbReference type="Proteomes" id="UP000246806"/>
    </source>
</evidence>
<protein>
    <submittedName>
        <fullName evidence="1">Uncharacterized protein</fullName>
    </submittedName>
</protein>
<accession>A0A2S0CS19</accession>
<reference evidence="1 2" key="1">
    <citation type="submission" date="2016-10" db="EMBL/GenBank/DDBJ databases">
        <title>Complete Genome Sequence of Bacillus Phage BCP12.</title>
        <authorList>
            <person name="Ghosh K."/>
            <person name="Kim K.-P."/>
        </authorList>
    </citation>
    <scope>NUCLEOTIDE SEQUENCE [LARGE SCALE GENOMIC DNA]</scope>
</reference>
<dbReference type="Proteomes" id="UP000246806">
    <property type="component" value="Genome"/>
</dbReference>
<dbReference type="EMBL" id="KX987999">
    <property type="protein sequence ID" value="AQN32474.1"/>
    <property type="molecule type" value="Genomic_DNA"/>
</dbReference>
<evidence type="ECO:0000313" key="1">
    <source>
        <dbReference type="EMBL" id="AQN32474.1"/>
    </source>
</evidence>
<name>A0A2S0CS19_9CAUD</name>
<gene>
    <name evidence="1" type="ORF">BCP12_053</name>
</gene>
<organism evidence="1 2">
    <name type="scientific">Bacillus phage BCP12</name>
    <dbReference type="NCBI Taxonomy" id="1913122"/>
    <lineage>
        <taxon>Viruses</taxon>
        <taxon>Duplodnaviria</taxon>
        <taxon>Heunggongvirae</taxon>
        <taxon>Uroviricota</taxon>
        <taxon>Caudoviricetes</taxon>
        <taxon>Herelleviridae</taxon>
        <taxon>Bastillevirinae</taxon>
        <taxon>Tsarbombavirus</taxon>
        <taxon>Tsarbombavirus BCP78</taxon>
    </lineage>
</organism>
<proteinExistence type="predicted"/>
<sequence>MKEKKSLWNDTFKIDITFPARSYTDRSNIELLEFKGSLKGAIRFVQTEYIGQTYVANFYTSSNEWLKEIGV</sequence>